<sequence length="1407" mass="143036">MKRKKNLIAVVLCIAMVLTLFGSVALAEDSDTAMEPACTEGCTLEAEHEGDCVVRPEQDDEIVKEQEPEQTKQPEESAGQKEKRQNVLSVPAAPAQAPAANGGAVTTSEALEEALEAADGGEIVLGGPVTLENAVTVTGDVTLDLAGNAISTAKKITVTGSLTIQDSASGGTISGTSGQMFWVKNGGAVTLESGGVSTTGYGAVRTDSGAVFRMSGGTLSGAPAVQALNGTVEITGGRLESSKASYAAVENSSAAITIDGAGVYLAGINPNGKAVTFQSGVIGTVKGTFGAGSVLNGSFGSDVSASLPGGKVCVPVEGTGYWQVTDISQETAAADVDGTLYATLPEAAAAVQNGGTLTLLRNYTGDKDITVGAYRATIELNGYSITNTEEGGKGISVYPKYGTAMPANGSLVTIVNSGGKASAIAADVPVEAKSGSSSKLLMIAFEGDISVEAPAGKPGVVLGTSSCAEYTAATAGYVANGGFKAEHADGKEYIHGTFASAAENDVNNTAVLLNNYVTGNDMIAVGSPCEWTLDLGGHMIDISNYSRAISIASDDVTLTVKNGKIIGEQDGAWVGIGSVETGQYKNIVLNMENVDLTASGDYGIVCNGTSTNIDINLKGGSVTAENGIGIYFPPADSTLTIDGTAVSGQTGVAVKGGTVTVKGDAAVTGSGAANTPSEGGTSGVSNTGDAFYVEGNYGRDIKVDIQNGTFESVNGKAVQMLFEDSASGTKEIGVTSGEFSSEVPKEYIVSGMTAASVASGSDTAYFVGTGEAVAETVASRAAQGDTVTVQQGDAALALPEGVTVKNEGEGTVTSNGTEIGTGETVTTKEPVAQVGETKYESLQAAIDAANGGTVTLLADVDECVVIAEGKTVTLDLGTFILSNGDTAAPGIYNNYKDTISNKGTLTIKGSGKIESAVGAIVNYPGATAVLTGGTYASSGWYSIKNMGKMTISEGVSVETTAPSASLVANGWYGDNNTDRNTAYGASTATLTITGGTLTGGMNTVKNDDYGILNITGGTFENTTGPTILNWNETTISGGNFSVPNGFVLANGSFANEADKGSMTITGGTFTSGNGGTDKLLGWGLGGKEGGKLTIQGGTFAGVFPDPDDPAEKAPYEIGVEKGEFNSEVPAEYIEEGKASASLETEGETAYFIGTNEEVAEAIEARAKEGDTVTVQQGDVELALPVGVTVENKGEGEIVVNGEAVEPGETVVTEEEPQPEVKDVYYKDAATGVILNTDTTKVPEGSYLLVKPVAETEQAHADAKEALKDKAGRFVLYDITLVNAAGEPIQPAGDVLIGIPTPDGYDTSKLAVHRINEDKTTVEHGVTVQDGVSYFQTDHFSKYALIEKGSMSGAGTDDTAKDEGADSSDTPKTGDTADMTPYILLVIAAGAAVAAGAVVTVRRKAVKK</sequence>
<name>A0AAU8A6F5_9FIRM</name>
<accession>A0AAU8A6F5</accession>
<keyword evidence="2" id="KW-0812">Transmembrane</keyword>
<dbReference type="RefSeq" id="WP_353423054.1">
    <property type="nucleotide sequence ID" value="NZ_CP117826.1"/>
</dbReference>
<evidence type="ECO:0000256" key="2">
    <source>
        <dbReference type="SAM" id="Phobius"/>
    </source>
</evidence>
<evidence type="ECO:0000256" key="1">
    <source>
        <dbReference type="SAM" id="MobiDB-lite"/>
    </source>
</evidence>
<evidence type="ECO:0008006" key="5">
    <source>
        <dbReference type="Google" id="ProtNLM"/>
    </source>
</evidence>
<feature type="region of interest" description="Disordered" evidence="1">
    <location>
        <begin position="60"/>
        <end position="107"/>
    </location>
</feature>
<feature type="region of interest" description="Disordered" evidence="1">
    <location>
        <begin position="1353"/>
        <end position="1373"/>
    </location>
</feature>
<feature type="transmembrane region" description="Helical" evidence="2">
    <location>
        <begin position="1381"/>
        <end position="1400"/>
    </location>
</feature>
<feature type="compositionally biased region" description="Low complexity" evidence="1">
    <location>
        <begin position="91"/>
        <end position="100"/>
    </location>
</feature>
<keyword evidence="2" id="KW-0472">Membrane</keyword>
<dbReference type="EMBL" id="CP117826">
    <property type="protein sequence ID" value="XCC61656.1"/>
    <property type="molecule type" value="Genomic_DNA"/>
</dbReference>
<protein>
    <recommendedName>
        <fullName evidence="5">LPXTG cell wall anchor domain-containing protein</fullName>
    </recommendedName>
</protein>
<proteinExistence type="predicted"/>
<feature type="compositionally biased region" description="Basic and acidic residues" evidence="1">
    <location>
        <begin position="60"/>
        <end position="85"/>
    </location>
</feature>
<organism evidence="4">
    <name type="scientific">Christensenella massiliensis</name>
    <dbReference type="NCBI Taxonomy" id="1805714"/>
    <lineage>
        <taxon>Bacteria</taxon>
        <taxon>Bacillati</taxon>
        <taxon>Bacillota</taxon>
        <taxon>Clostridia</taxon>
        <taxon>Christensenellales</taxon>
        <taxon>Christensenellaceae</taxon>
        <taxon>Christensenella</taxon>
    </lineage>
</organism>
<gene>
    <name evidence="4" type="ORF">PUP29_08975</name>
</gene>
<feature type="chain" id="PRO_5043817978" description="LPXTG cell wall anchor domain-containing protein" evidence="3">
    <location>
        <begin position="28"/>
        <end position="1407"/>
    </location>
</feature>
<evidence type="ECO:0000256" key="3">
    <source>
        <dbReference type="SAM" id="SignalP"/>
    </source>
</evidence>
<keyword evidence="3" id="KW-0732">Signal</keyword>
<evidence type="ECO:0000313" key="4">
    <source>
        <dbReference type="EMBL" id="XCC61656.1"/>
    </source>
</evidence>
<reference evidence="4" key="1">
    <citation type="submission" date="2023-02" db="EMBL/GenBank/DDBJ databases">
        <title>Gut commensal Christensenella minuta modulates host metabolism via a new class of secondary bile acids.</title>
        <authorList>
            <person name="Liu C."/>
        </authorList>
    </citation>
    <scope>NUCLEOTIDE SEQUENCE</scope>
    <source>
        <strain evidence="4">CA70</strain>
    </source>
</reference>
<keyword evidence="2" id="KW-1133">Transmembrane helix</keyword>
<feature type="signal peptide" evidence="3">
    <location>
        <begin position="1"/>
        <end position="27"/>
    </location>
</feature>